<dbReference type="InterPro" id="IPR018274">
    <property type="entry name" value="PEP_util_AS"/>
</dbReference>
<dbReference type="EMBL" id="CP007174">
    <property type="protein sequence ID" value="AIF84899.1"/>
    <property type="molecule type" value="Genomic_DNA"/>
</dbReference>
<comment type="cofactor">
    <cofactor evidence="1 10">
        <name>Mg(2+)</name>
        <dbReference type="ChEBI" id="CHEBI:18420"/>
    </cofactor>
</comment>
<dbReference type="HOGENOM" id="CLU_015345_0_2_2"/>
<evidence type="ECO:0000259" key="11">
    <source>
        <dbReference type="Pfam" id="PF00391"/>
    </source>
</evidence>
<accession>A0A075N072</accession>
<evidence type="ECO:0000313" key="14">
    <source>
        <dbReference type="EMBL" id="AIF84899.1"/>
    </source>
</evidence>
<dbReference type="InterPro" id="IPR015813">
    <property type="entry name" value="Pyrv/PenolPyrv_kinase-like_dom"/>
</dbReference>
<evidence type="ECO:0000256" key="8">
    <source>
        <dbReference type="ARBA" id="ARBA00022840"/>
    </source>
</evidence>
<evidence type="ECO:0000313" key="15">
    <source>
        <dbReference type="Proteomes" id="UP000028194"/>
    </source>
</evidence>
<dbReference type="InterPro" id="IPR008279">
    <property type="entry name" value="PEP-util_enz_mobile_dom"/>
</dbReference>
<dbReference type="SUPFAM" id="SSF51621">
    <property type="entry name" value="Phosphoenolpyruvate/pyruvate domain"/>
    <property type="match status" value="1"/>
</dbReference>
<feature type="domain" description="Pyruvate phosphate dikinase AMP/ATP-binding" evidence="12">
    <location>
        <begin position="23"/>
        <end position="59"/>
    </location>
</feature>
<protein>
    <recommendedName>
        <fullName evidence="3">pyruvate, phosphate dikinase</fullName>
        <ecNumber evidence="3">2.7.9.1</ecNumber>
    </recommendedName>
</protein>
<dbReference type="SUPFAM" id="SSF56059">
    <property type="entry name" value="Glutathione synthetase ATP-binding domain-like"/>
    <property type="match status" value="1"/>
</dbReference>
<dbReference type="Gene3D" id="3.30.470.20">
    <property type="entry name" value="ATP-grasp fold, B domain"/>
    <property type="match status" value="1"/>
</dbReference>
<dbReference type="Gene3D" id="1.20.80.30">
    <property type="match status" value="1"/>
</dbReference>
<dbReference type="PANTHER" id="PTHR22931">
    <property type="entry name" value="PHOSPHOENOLPYRUVATE DIKINASE-RELATED"/>
    <property type="match status" value="1"/>
</dbReference>
<dbReference type="Pfam" id="PF01326">
    <property type="entry name" value="PPDK_N"/>
    <property type="match status" value="3"/>
</dbReference>
<dbReference type="PIRSF" id="PIRSF000853">
    <property type="entry name" value="PPDK"/>
    <property type="match status" value="1"/>
</dbReference>
<dbReference type="GO" id="GO:0050242">
    <property type="term" value="F:pyruvate, phosphate dikinase activity"/>
    <property type="evidence" value="ECO:0007669"/>
    <property type="project" value="UniProtKB-EC"/>
</dbReference>
<dbReference type="Pfam" id="PF02896">
    <property type="entry name" value="PEP-utilizers_C"/>
    <property type="match status" value="1"/>
</dbReference>
<keyword evidence="8" id="KW-0067">ATP-binding</keyword>
<comment type="similarity">
    <text evidence="2">Belongs to the PEP-utilizing enzyme family.</text>
</comment>
<dbReference type="RefSeq" id="WP_148701395.1">
    <property type="nucleotide sequence ID" value="NZ_CP007174.1"/>
</dbReference>
<keyword evidence="15" id="KW-1185">Reference proteome</keyword>
<dbReference type="NCBIfam" id="NF004531">
    <property type="entry name" value="PRK05878.1"/>
    <property type="match status" value="1"/>
</dbReference>
<evidence type="ECO:0000256" key="10">
    <source>
        <dbReference type="PIRSR" id="PIRSR000853-3"/>
    </source>
</evidence>
<dbReference type="GO" id="GO:0005524">
    <property type="term" value="F:ATP binding"/>
    <property type="evidence" value="ECO:0007669"/>
    <property type="project" value="UniProtKB-KW"/>
</dbReference>
<dbReference type="Gene3D" id="3.30.1490.20">
    <property type="entry name" value="ATP-grasp fold, A domain"/>
    <property type="match status" value="1"/>
</dbReference>
<gene>
    <name evidence="14" type="ORF">NTE_02861</name>
</gene>
<dbReference type="EC" id="2.7.9.1" evidence="3"/>
<evidence type="ECO:0000256" key="4">
    <source>
        <dbReference type="ARBA" id="ARBA00022679"/>
    </source>
</evidence>
<evidence type="ECO:0000256" key="9">
    <source>
        <dbReference type="ARBA" id="ARBA00022842"/>
    </source>
</evidence>
<dbReference type="GO" id="GO:0046872">
    <property type="term" value="F:metal ion binding"/>
    <property type="evidence" value="ECO:0007669"/>
    <property type="project" value="UniProtKB-KW"/>
</dbReference>
<dbReference type="AlphaFoldDB" id="A0A075N072"/>
<keyword evidence="9 10" id="KW-0460">Magnesium</keyword>
<feature type="domain" description="PEP-utilising enzyme C-terminal" evidence="13">
    <location>
        <begin position="519"/>
        <end position="877"/>
    </location>
</feature>
<feature type="binding site" evidence="10">
    <location>
        <position position="753"/>
    </location>
    <ligand>
        <name>Mg(2+)</name>
        <dbReference type="ChEBI" id="CHEBI:18420"/>
    </ligand>
</feature>
<dbReference type="InterPro" id="IPR013815">
    <property type="entry name" value="ATP_grasp_subdomain_1"/>
</dbReference>
<feature type="domain" description="PEP-utilising enzyme mobile" evidence="11">
    <location>
        <begin position="421"/>
        <end position="502"/>
    </location>
</feature>
<dbReference type="Pfam" id="PF00391">
    <property type="entry name" value="PEP-utilizers"/>
    <property type="match status" value="1"/>
</dbReference>
<dbReference type="InterPro" id="IPR036637">
    <property type="entry name" value="Phosphohistidine_dom_sf"/>
</dbReference>
<evidence type="ECO:0000256" key="7">
    <source>
        <dbReference type="ARBA" id="ARBA00022777"/>
    </source>
</evidence>
<evidence type="ECO:0000259" key="13">
    <source>
        <dbReference type="Pfam" id="PF02896"/>
    </source>
</evidence>
<keyword evidence="4 14" id="KW-0808">Transferase</keyword>
<evidence type="ECO:0000256" key="5">
    <source>
        <dbReference type="ARBA" id="ARBA00022723"/>
    </source>
</evidence>
<dbReference type="InterPro" id="IPR002192">
    <property type="entry name" value="PPDK_AMP/ATP-bd"/>
</dbReference>
<evidence type="ECO:0000256" key="6">
    <source>
        <dbReference type="ARBA" id="ARBA00022741"/>
    </source>
</evidence>
<dbReference type="SUPFAM" id="SSF52009">
    <property type="entry name" value="Phosphohistidine domain"/>
    <property type="match status" value="1"/>
</dbReference>
<dbReference type="InterPro" id="IPR010121">
    <property type="entry name" value="Pyruvate_phosphate_dikinase"/>
</dbReference>
<dbReference type="GeneID" id="41598543"/>
<feature type="domain" description="Pyruvate phosphate dikinase AMP/ATP-binding" evidence="12">
    <location>
        <begin position="67"/>
        <end position="291"/>
    </location>
</feature>
<keyword evidence="14" id="KW-0670">Pyruvate</keyword>
<sequence>MSTSAIAKPIYFFDEADGKNRALLGGKGAGLAEMTKLGLPVPPGFIITTDICEKFYEAGKRLPDGLMDEVRKSIRRLETITGKKFGDAKNPLLVSVRSGAPVSMPGMMDTILNLGLNDQTVEGLAAQSGDVRFALDAYRRFIQMFGKIVLGADDRQFEKAFAGNNNNGISGEKALRQVIASFRSLCEATGKRFPDDPYKQIELAIDAVFRSWMGKRAVEYRRQYGITPDMANGTAVTVVAMVFGNMGNDSATGVVFTRNPETGEKKLYGDYLVNAQGEDVVSGKANPSHIDQMESEMPKVFSQLSQVCQKLENHFRECQDVEFTVERSRLYILQTRTAKMSAGASVKTSVDMYHEGLINKVEALQRIDPEGLEQILYPRIDSHVVRQKPVATGVAASPGAASGIAVFDVAKAEAMGKRGDKVILVREDTKPDDVPAFFQSVGILTTRGGKTSHAAVVARGMGKPCVVGCSQIEIDPEGASFSVNGRVAVTEGQKITIDGSTGRVYTVEVPTVAPEITSEFKEILQWSAEMKAIRIRANADTPESATLARKYGAEGIGLCRTERMFNQHDRIALFTKMVMAETEQEREKALAELERLQRSDFKAIFKEMQGLPVTIRLLDPPLHEFLPKEEDLMMQIFELKSEGGHRAEAEMLKREKMLRRVRELSEINPMLGHRGVRVGITFPEIYEMQIRAVCEAAADLTKEGVRVESQIMVPQVATVNELATVRHMFESVKREAEHRHRIKLKIVFGSMIEVVRSCLVADEIAHVADFLSFGTNDLTQATFSFSREDAEGKFLPFYLEKGVIAVNPFQSIDQKGVGRLMKMTIEMARKVKKDMEIGICGEHGGDPKSIEFCTTIGLDYVSASSHRIPIAILAAAQSAIRGNKSGKLSRFLTD</sequence>
<feature type="binding site" evidence="10">
    <location>
        <position position="777"/>
    </location>
    <ligand>
        <name>Mg(2+)</name>
        <dbReference type="ChEBI" id="CHEBI:18420"/>
    </ligand>
</feature>
<dbReference type="Proteomes" id="UP000028194">
    <property type="component" value="Chromosome"/>
</dbReference>
<dbReference type="NCBIfam" id="TIGR01828">
    <property type="entry name" value="pyru_phos_dikin"/>
    <property type="match status" value="1"/>
</dbReference>
<evidence type="ECO:0000259" key="12">
    <source>
        <dbReference type="Pfam" id="PF01326"/>
    </source>
</evidence>
<dbReference type="Gene3D" id="3.20.20.60">
    <property type="entry name" value="Phosphoenolpyruvate-binding domains"/>
    <property type="match status" value="1"/>
</dbReference>
<organism evidence="14 15">
    <name type="scientific">Candidatus Nitrososphaera evergladensis SR1</name>
    <dbReference type="NCBI Taxonomy" id="1459636"/>
    <lineage>
        <taxon>Archaea</taxon>
        <taxon>Nitrososphaerota</taxon>
        <taxon>Nitrososphaeria</taxon>
        <taxon>Nitrososphaerales</taxon>
        <taxon>Nitrososphaeraceae</taxon>
        <taxon>Nitrososphaera</taxon>
    </lineage>
</organism>
<dbReference type="KEGG" id="nev:NTE_02861"/>
<dbReference type="InterPro" id="IPR040442">
    <property type="entry name" value="Pyrv_kinase-like_dom_sf"/>
</dbReference>
<reference evidence="14 15" key="1">
    <citation type="journal article" date="2014" name="PLoS ONE">
        <title>Genome Sequence of Candidatus Nitrososphaera evergladensis from Group I.1b Enriched from Everglades Soil Reveals Novel Genomic Features of the Ammonia-Oxidizing Archaea.</title>
        <authorList>
            <person name="Zhalnina K.V."/>
            <person name="Dias R."/>
            <person name="Leonard M.T."/>
            <person name="Dorr de Quadros P."/>
            <person name="Camargo F.A."/>
            <person name="Drew J.C."/>
            <person name="Farmerie W.G."/>
            <person name="Daroub S.H."/>
            <person name="Triplett E.W."/>
        </authorList>
    </citation>
    <scope>NUCLEOTIDE SEQUENCE [LARGE SCALE GENOMIC DNA]</scope>
    <source>
        <strain evidence="14 15">SR1</strain>
    </source>
</reference>
<keyword evidence="6" id="KW-0547">Nucleotide-binding</keyword>
<evidence type="ECO:0000256" key="3">
    <source>
        <dbReference type="ARBA" id="ARBA00011994"/>
    </source>
</evidence>
<dbReference type="InterPro" id="IPR000121">
    <property type="entry name" value="PEP_util_C"/>
</dbReference>
<name>A0A075N072_9ARCH</name>
<dbReference type="Gene3D" id="3.50.30.10">
    <property type="entry name" value="Phosphohistidine domain"/>
    <property type="match status" value="1"/>
</dbReference>
<evidence type="ECO:0000256" key="1">
    <source>
        <dbReference type="ARBA" id="ARBA00001946"/>
    </source>
</evidence>
<dbReference type="PANTHER" id="PTHR22931:SF9">
    <property type="entry name" value="PYRUVATE, PHOSPHATE DIKINASE 1, CHLOROPLASTIC"/>
    <property type="match status" value="1"/>
</dbReference>
<dbReference type="PROSITE" id="PS00370">
    <property type="entry name" value="PEP_ENZYMES_PHOS_SITE"/>
    <property type="match status" value="1"/>
</dbReference>
<proteinExistence type="inferred from homology"/>
<keyword evidence="5 10" id="KW-0479">Metal-binding</keyword>
<keyword evidence="7 14" id="KW-0418">Kinase</keyword>
<feature type="domain" description="Pyruvate phosphate dikinase AMP/ATP-binding" evidence="12">
    <location>
        <begin position="302"/>
        <end position="355"/>
    </location>
</feature>
<dbReference type="Gene3D" id="1.10.189.10">
    <property type="entry name" value="Pyruvate Phosphate Dikinase, domain 2"/>
    <property type="match status" value="1"/>
</dbReference>
<dbReference type="GO" id="GO:0016301">
    <property type="term" value="F:kinase activity"/>
    <property type="evidence" value="ECO:0007669"/>
    <property type="project" value="UniProtKB-KW"/>
</dbReference>
<dbReference type="STRING" id="1459636.NTE_02861"/>
<dbReference type="eggNOG" id="arCOG01111">
    <property type="taxonomic scope" value="Archaea"/>
</dbReference>
<dbReference type="OrthoDB" id="23397at2157"/>
<evidence type="ECO:0000256" key="2">
    <source>
        <dbReference type="ARBA" id="ARBA00007837"/>
    </source>
</evidence>